<evidence type="ECO:0000259" key="13">
    <source>
        <dbReference type="PROSITE" id="PS50109"/>
    </source>
</evidence>
<organism evidence="18 19">
    <name type="scientific">Magnetofaba australis IT-1</name>
    <dbReference type="NCBI Taxonomy" id="1434232"/>
    <lineage>
        <taxon>Bacteria</taxon>
        <taxon>Pseudomonadati</taxon>
        <taxon>Pseudomonadota</taxon>
        <taxon>Magnetococcia</taxon>
        <taxon>Magnetococcales</taxon>
        <taxon>Magnetococcaceae</taxon>
        <taxon>Magnetofaba</taxon>
    </lineage>
</organism>
<feature type="transmembrane region" description="Helical" evidence="12">
    <location>
        <begin position="139"/>
        <end position="161"/>
    </location>
</feature>
<evidence type="ECO:0000256" key="2">
    <source>
        <dbReference type="ARBA" id="ARBA00004370"/>
    </source>
</evidence>
<dbReference type="PANTHER" id="PTHR43065:SF42">
    <property type="entry name" value="TWO-COMPONENT SENSOR PPRA"/>
    <property type="match status" value="1"/>
</dbReference>
<dbReference type="PROSITE" id="PS50112">
    <property type="entry name" value="PAS"/>
    <property type="match status" value="1"/>
</dbReference>
<dbReference type="InterPro" id="IPR035965">
    <property type="entry name" value="PAS-like_dom_sf"/>
</dbReference>
<comment type="catalytic activity">
    <reaction evidence="1">
        <text>ATP + protein L-histidine = ADP + protein N-phospho-L-histidine.</text>
        <dbReference type="EC" id="2.7.13.3"/>
    </reaction>
</comment>
<dbReference type="Pfam" id="PF00512">
    <property type="entry name" value="HisKA"/>
    <property type="match status" value="1"/>
</dbReference>
<dbReference type="InterPro" id="IPR004358">
    <property type="entry name" value="Sig_transdc_His_kin-like_C"/>
</dbReference>
<feature type="modified residue" description="4-aspartylphosphate" evidence="10">
    <location>
        <position position="788"/>
    </location>
</feature>
<keyword evidence="12" id="KW-0812">Transmembrane</keyword>
<keyword evidence="12" id="KW-0472">Membrane</keyword>
<feature type="domain" description="Histidine kinase" evidence="13">
    <location>
        <begin position="488"/>
        <end position="708"/>
    </location>
</feature>
<dbReference type="PROSITE" id="PS50885">
    <property type="entry name" value="HAMP"/>
    <property type="match status" value="1"/>
</dbReference>
<dbReference type="PRINTS" id="PR00344">
    <property type="entry name" value="BCTRLSENSOR"/>
</dbReference>
<dbReference type="EMBL" id="LVJN01000019">
    <property type="protein sequence ID" value="OSM04415.1"/>
    <property type="molecule type" value="Genomic_DNA"/>
</dbReference>
<dbReference type="STRING" id="1434232.MAIT1_04326"/>
<dbReference type="Proteomes" id="UP000194003">
    <property type="component" value="Unassembled WGS sequence"/>
</dbReference>
<dbReference type="AlphaFoldDB" id="A0A1Y2K514"/>
<dbReference type="InterPro" id="IPR036097">
    <property type="entry name" value="HisK_dim/P_sf"/>
</dbReference>
<protein>
    <recommendedName>
        <fullName evidence="3">histidine kinase</fullName>
        <ecNumber evidence="3">2.7.13.3</ecNumber>
    </recommendedName>
</protein>
<evidence type="ECO:0000259" key="15">
    <source>
        <dbReference type="PROSITE" id="PS50112"/>
    </source>
</evidence>
<dbReference type="EC" id="2.7.13.3" evidence="3"/>
<dbReference type="GO" id="GO:0016020">
    <property type="term" value="C:membrane"/>
    <property type="evidence" value="ECO:0007669"/>
    <property type="project" value="UniProtKB-SubCell"/>
</dbReference>
<dbReference type="SUPFAM" id="SSF47384">
    <property type="entry name" value="Homodimeric domain of signal transducing histidine kinase"/>
    <property type="match status" value="1"/>
</dbReference>
<dbReference type="Gene3D" id="6.10.340.10">
    <property type="match status" value="1"/>
</dbReference>
<dbReference type="SMART" id="SM00448">
    <property type="entry name" value="REC"/>
    <property type="match status" value="1"/>
</dbReference>
<evidence type="ECO:0000313" key="18">
    <source>
        <dbReference type="EMBL" id="OSM04415.1"/>
    </source>
</evidence>
<feature type="domain" description="PAS" evidence="15">
    <location>
        <begin position="357"/>
        <end position="420"/>
    </location>
</feature>
<keyword evidence="12" id="KW-1133">Transmembrane helix</keyword>
<dbReference type="SUPFAM" id="SSF55874">
    <property type="entry name" value="ATPase domain of HSP90 chaperone/DNA topoisomerase II/histidine kinase"/>
    <property type="match status" value="1"/>
</dbReference>
<feature type="domain" description="Response regulatory" evidence="14">
    <location>
        <begin position="737"/>
        <end position="853"/>
    </location>
</feature>
<dbReference type="GO" id="GO:0006355">
    <property type="term" value="P:regulation of DNA-templated transcription"/>
    <property type="evidence" value="ECO:0007669"/>
    <property type="project" value="InterPro"/>
</dbReference>
<comment type="caution">
    <text evidence="18">The sequence shown here is derived from an EMBL/GenBank/DDBJ whole genome shotgun (WGS) entry which is preliminary data.</text>
</comment>
<evidence type="ECO:0000256" key="7">
    <source>
        <dbReference type="ARBA" id="ARBA00022777"/>
    </source>
</evidence>
<dbReference type="InterPro" id="IPR003660">
    <property type="entry name" value="HAMP_dom"/>
</dbReference>
<dbReference type="SUPFAM" id="SSF52172">
    <property type="entry name" value="CheY-like"/>
    <property type="match status" value="1"/>
</dbReference>
<sequence>MAISLAIGAVMTLGYLLWDMQWERHHIVAEQTRLLRIQSQSQFDAFDHPLTPQSAIEFTQQLLHANPVTMVTLRDANGKPLAYAERSPKESFTAQVSAWMLGDSADLETLLHVAGAPGPWRLQWMLDAPLAAQIYWRRALLTVLLGFGGSLLLGLLLLRVVQRNISTPLNQIVAHLLRISPDQLDACRLETPVNHERDELGVLAKILDELLVSSGQTLMRSKRAEERLLGVIKALPDVVLILDAHGGCLEVLSSDEPTRRAYAAQIANRQFDRVTVEGVEEEFEHAIARTLATNSLQIVEFHLAVEEGGRIFEGRMTPLGKHPEIHEPSVILVARDITHRKRVEERLRDQLHFQNVLMDNIPNPLFYKDIRGRYLGCNNAFEGILGISEQNLIGKNVHDLLDVDTATKYEQADMDLFQRGGEQRYEGRLTYADGASHDVIFNKRAFYTADGKIGGLVGVIQDITMRKNMEGQLRQALKMEAIGALAGGIAHDFNNILSAILGFTELSLSEVEPDSLIHRNLTQVYTAGGRARDLVKQLLDFSRPSDEGMSPQNPSTVVRESVKLLRATLPSTIRIETRVDEQDGMVRADPTQLQQVMMNLCTNGARAMRETGGVLSISLENRILPDPPSGLPPGSYFVLSVSDTGVGIPQSHLEHIFDPFFTTSKVGEGSGLGLSVVHGIINKHGGAVTVESQEGSGSTFSVYLPRAELTAEEGQAQNNLPSPASPLAPSRSRRSARILLVDDELEVLDAAQGQLQRAGFQVEAFSSPVEAWRAFEQNPQRFDLLITDQTMPGLTGLQLVERVRSLRNDLPIALCTGYSELAGPDEAREMGVGSYLMKPILGREMVETADALLDRTASPPPRKDETDPQPADGT</sequence>
<dbReference type="SMART" id="SM00091">
    <property type="entry name" value="PAS"/>
    <property type="match status" value="2"/>
</dbReference>
<name>A0A1Y2K514_9PROT</name>
<dbReference type="Pfam" id="PF00072">
    <property type="entry name" value="Response_reg"/>
    <property type="match status" value="1"/>
</dbReference>
<dbReference type="SMART" id="SM00388">
    <property type="entry name" value="HisKA"/>
    <property type="match status" value="1"/>
</dbReference>
<dbReference type="NCBIfam" id="TIGR00229">
    <property type="entry name" value="sensory_box"/>
    <property type="match status" value="1"/>
</dbReference>
<dbReference type="Pfam" id="PF00989">
    <property type="entry name" value="PAS"/>
    <property type="match status" value="1"/>
</dbReference>
<evidence type="ECO:0000256" key="3">
    <source>
        <dbReference type="ARBA" id="ARBA00012438"/>
    </source>
</evidence>
<dbReference type="InterPro" id="IPR003661">
    <property type="entry name" value="HisK_dim/P_dom"/>
</dbReference>
<dbReference type="InterPro" id="IPR000700">
    <property type="entry name" value="PAS-assoc_C"/>
</dbReference>
<keyword evidence="4 10" id="KW-0597">Phosphoprotein</keyword>
<keyword evidence="19" id="KW-1185">Reference proteome</keyword>
<evidence type="ECO:0000256" key="8">
    <source>
        <dbReference type="ARBA" id="ARBA00022840"/>
    </source>
</evidence>
<dbReference type="PROSITE" id="PS50110">
    <property type="entry name" value="RESPONSE_REGULATORY"/>
    <property type="match status" value="1"/>
</dbReference>
<dbReference type="CDD" id="cd00082">
    <property type="entry name" value="HisKA"/>
    <property type="match status" value="1"/>
</dbReference>
<dbReference type="GO" id="GO:0000155">
    <property type="term" value="F:phosphorelay sensor kinase activity"/>
    <property type="evidence" value="ECO:0007669"/>
    <property type="project" value="InterPro"/>
</dbReference>
<evidence type="ECO:0000256" key="6">
    <source>
        <dbReference type="ARBA" id="ARBA00022741"/>
    </source>
</evidence>
<evidence type="ECO:0000256" key="12">
    <source>
        <dbReference type="SAM" id="Phobius"/>
    </source>
</evidence>
<dbReference type="InterPro" id="IPR000014">
    <property type="entry name" value="PAS"/>
</dbReference>
<evidence type="ECO:0000256" key="10">
    <source>
        <dbReference type="PROSITE-ProRule" id="PRU00169"/>
    </source>
</evidence>
<dbReference type="PROSITE" id="PS50113">
    <property type="entry name" value="PAC"/>
    <property type="match status" value="1"/>
</dbReference>
<evidence type="ECO:0000256" key="1">
    <source>
        <dbReference type="ARBA" id="ARBA00000085"/>
    </source>
</evidence>
<keyword evidence="9" id="KW-0902">Two-component regulatory system</keyword>
<dbReference type="GO" id="GO:0005524">
    <property type="term" value="F:ATP binding"/>
    <property type="evidence" value="ECO:0007669"/>
    <property type="project" value="UniProtKB-KW"/>
</dbReference>
<comment type="subcellular location">
    <subcellularLocation>
        <location evidence="2">Membrane</location>
    </subcellularLocation>
</comment>
<dbReference type="CDD" id="cd00130">
    <property type="entry name" value="PAS"/>
    <property type="match status" value="1"/>
</dbReference>
<dbReference type="InterPro" id="IPR001789">
    <property type="entry name" value="Sig_transdc_resp-reg_receiver"/>
</dbReference>
<evidence type="ECO:0000313" key="19">
    <source>
        <dbReference type="Proteomes" id="UP000194003"/>
    </source>
</evidence>
<dbReference type="PROSITE" id="PS50109">
    <property type="entry name" value="HIS_KIN"/>
    <property type="match status" value="1"/>
</dbReference>
<evidence type="ECO:0000256" key="11">
    <source>
        <dbReference type="SAM" id="MobiDB-lite"/>
    </source>
</evidence>
<keyword evidence="8" id="KW-0067">ATP-binding</keyword>
<keyword evidence="7 18" id="KW-0418">Kinase</keyword>
<feature type="domain" description="PAC" evidence="16">
    <location>
        <begin position="423"/>
        <end position="475"/>
    </location>
</feature>
<reference evidence="18 19" key="1">
    <citation type="journal article" date="2016" name="BMC Genomics">
        <title>Combined genomic and structural analyses of a cultured magnetotactic bacterium reveals its niche adaptation to a dynamic environment.</title>
        <authorList>
            <person name="Araujo A.C."/>
            <person name="Morillo V."/>
            <person name="Cypriano J."/>
            <person name="Teixeira L.C."/>
            <person name="Leao P."/>
            <person name="Lyra S."/>
            <person name="Almeida L.G."/>
            <person name="Bazylinski D.A."/>
            <person name="Vasconcellos A.T."/>
            <person name="Abreu F."/>
            <person name="Lins U."/>
        </authorList>
    </citation>
    <scope>NUCLEOTIDE SEQUENCE [LARGE SCALE GENOMIC DNA]</scope>
    <source>
        <strain evidence="18 19">IT-1</strain>
    </source>
</reference>
<keyword evidence="6" id="KW-0547">Nucleotide-binding</keyword>
<keyword evidence="5" id="KW-0808">Transferase</keyword>
<dbReference type="Gene3D" id="3.30.450.20">
    <property type="entry name" value="PAS domain"/>
    <property type="match status" value="2"/>
</dbReference>
<dbReference type="Pfam" id="PF02518">
    <property type="entry name" value="HATPase_c"/>
    <property type="match status" value="1"/>
</dbReference>
<evidence type="ECO:0000256" key="4">
    <source>
        <dbReference type="ARBA" id="ARBA00022553"/>
    </source>
</evidence>
<dbReference type="Gene3D" id="3.40.50.2300">
    <property type="match status" value="1"/>
</dbReference>
<dbReference type="SMART" id="SM00387">
    <property type="entry name" value="HATPase_c"/>
    <property type="match status" value="1"/>
</dbReference>
<gene>
    <name evidence="18" type="ORF">MAIT1_04326</name>
</gene>
<dbReference type="InterPro" id="IPR005467">
    <property type="entry name" value="His_kinase_dom"/>
</dbReference>
<dbReference type="Gene3D" id="3.30.565.10">
    <property type="entry name" value="Histidine kinase-like ATPase, C-terminal domain"/>
    <property type="match status" value="1"/>
</dbReference>
<accession>A0A1Y2K514</accession>
<proteinExistence type="predicted"/>
<dbReference type="InterPro" id="IPR013767">
    <property type="entry name" value="PAS_fold"/>
</dbReference>
<dbReference type="InterPro" id="IPR011006">
    <property type="entry name" value="CheY-like_superfamily"/>
</dbReference>
<evidence type="ECO:0000259" key="16">
    <source>
        <dbReference type="PROSITE" id="PS50113"/>
    </source>
</evidence>
<dbReference type="Gene3D" id="1.10.287.130">
    <property type="match status" value="1"/>
</dbReference>
<dbReference type="CDD" id="cd00156">
    <property type="entry name" value="REC"/>
    <property type="match status" value="1"/>
</dbReference>
<feature type="region of interest" description="Disordered" evidence="11">
    <location>
        <begin position="848"/>
        <end position="874"/>
    </location>
</feature>
<dbReference type="InterPro" id="IPR036890">
    <property type="entry name" value="HATPase_C_sf"/>
</dbReference>
<dbReference type="InterPro" id="IPR003594">
    <property type="entry name" value="HATPase_dom"/>
</dbReference>
<evidence type="ECO:0000259" key="17">
    <source>
        <dbReference type="PROSITE" id="PS50885"/>
    </source>
</evidence>
<dbReference type="PANTHER" id="PTHR43065">
    <property type="entry name" value="SENSOR HISTIDINE KINASE"/>
    <property type="match status" value="1"/>
</dbReference>
<evidence type="ECO:0000256" key="5">
    <source>
        <dbReference type="ARBA" id="ARBA00022679"/>
    </source>
</evidence>
<evidence type="ECO:0000256" key="9">
    <source>
        <dbReference type="ARBA" id="ARBA00023012"/>
    </source>
</evidence>
<feature type="domain" description="HAMP" evidence="17">
    <location>
        <begin position="163"/>
        <end position="219"/>
    </location>
</feature>
<dbReference type="SUPFAM" id="SSF55785">
    <property type="entry name" value="PYP-like sensor domain (PAS domain)"/>
    <property type="match status" value="2"/>
</dbReference>
<evidence type="ECO:0000259" key="14">
    <source>
        <dbReference type="PROSITE" id="PS50110"/>
    </source>
</evidence>